<accession>A0A832THB8</accession>
<feature type="transmembrane region" description="Helical" evidence="1">
    <location>
        <begin position="58"/>
        <end position="74"/>
    </location>
</feature>
<evidence type="ECO:0000313" key="2">
    <source>
        <dbReference type="EMBL" id="HII74026.1"/>
    </source>
</evidence>
<organism evidence="2 3">
    <name type="scientific">Sulfurisphaera tokodaii</name>
    <dbReference type="NCBI Taxonomy" id="111955"/>
    <lineage>
        <taxon>Archaea</taxon>
        <taxon>Thermoproteota</taxon>
        <taxon>Thermoprotei</taxon>
        <taxon>Sulfolobales</taxon>
        <taxon>Sulfolobaceae</taxon>
        <taxon>Sulfurisphaera</taxon>
    </lineage>
</organism>
<feature type="transmembrane region" description="Helical" evidence="1">
    <location>
        <begin position="33"/>
        <end position="52"/>
    </location>
</feature>
<evidence type="ECO:0000256" key="1">
    <source>
        <dbReference type="SAM" id="Phobius"/>
    </source>
</evidence>
<dbReference type="Proteomes" id="UP000646844">
    <property type="component" value="Unassembled WGS sequence"/>
</dbReference>
<keyword evidence="1" id="KW-0812">Transmembrane</keyword>
<protein>
    <submittedName>
        <fullName evidence="2">Uncharacterized protein</fullName>
    </submittedName>
</protein>
<evidence type="ECO:0000313" key="3">
    <source>
        <dbReference type="Proteomes" id="UP000646844"/>
    </source>
</evidence>
<keyword evidence="1" id="KW-0472">Membrane</keyword>
<name>A0A832THB8_9CREN</name>
<dbReference type="EMBL" id="DUJO01000025">
    <property type="protein sequence ID" value="HII74026.1"/>
    <property type="molecule type" value="Genomic_DNA"/>
</dbReference>
<dbReference type="AlphaFoldDB" id="A0A832THB8"/>
<gene>
    <name evidence="2" type="ORF">HA332_06540</name>
</gene>
<keyword evidence="1" id="KW-1133">Transmembrane helix</keyword>
<feature type="transmembrane region" description="Helical" evidence="1">
    <location>
        <begin position="6"/>
        <end position="26"/>
    </location>
</feature>
<dbReference type="GeneID" id="25400263"/>
<sequence>MSFFPILFYTILPTIFLIAVIIIVYLGKIQPNLKIGIPILAAGVALIVVGILIANPPLSIIGFLIFVISLIFMPRRHRW</sequence>
<dbReference type="RefSeq" id="WP_198429757.1">
    <property type="nucleotide sequence ID" value="NZ_BAABQO010000004.1"/>
</dbReference>
<reference evidence="2" key="1">
    <citation type="journal article" date="2020" name="bioRxiv">
        <title>A rank-normalized archaeal taxonomy based on genome phylogeny resolves widespread incomplete and uneven classifications.</title>
        <authorList>
            <person name="Rinke C."/>
            <person name="Chuvochina M."/>
            <person name="Mussig A.J."/>
            <person name="Chaumeil P.-A."/>
            <person name="Waite D.W."/>
            <person name="Whitman W.B."/>
            <person name="Parks D.H."/>
            <person name="Hugenholtz P."/>
        </authorList>
    </citation>
    <scope>NUCLEOTIDE SEQUENCE</scope>
    <source>
        <strain evidence="2">UBA8838</strain>
    </source>
</reference>
<comment type="caution">
    <text evidence="2">The sequence shown here is derived from an EMBL/GenBank/DDBJ whole genome shotgun (WGS) entry which is preliminary data.</text>
</comment>
<proteinExistence type="predicted"/>